<keyword evidence="3" id="KW-0539">Nucleus</keyword>
<feature type="region of interest" description="Disordered" evidence="5">
    <location>
        <begin position="251"/>
        <end position="309"/>
    </location>
</feature>
<dbReference type="PANTHER" id="PTHR14369">
    <property type="entry name" value="SURFEIT LOCUS PROTEIN 6"/>
    <property type="match status" value="1"/>
</dbReference>
<dbReference type="GO" id="GO:0003723">
    <property type="term" value="F:RNA binding"/>
    <property type="evidence" value="ECO:0007669"/>
    <property type="project" value="TreeGrafter"/>
</dbReference>
<accession>K1PDM5</accession>
<evidence type="ECO:0000256" key="5">
    <source>
        <dbReference type="SAM" id="MobiDB-lite"/>
    </source>
</evidence>
<dbReference type="HOGENOM" id="CLU_047883_0_0_1"/>
<dbReference type="AlphaFoldDB" id="K1PDM5"/>
<protein>
    <submittedName>
        <fullName evidence="7">Surfeit locus protein 6</fullName>
    </submittedName>
</protein>
<comment type="subcellular location">
    <subcellularLocation>
        <location evidence="1">Nucleus</location>
    </subcellularLocation>
</comment>
<feature type="compositionally biased region" description="Basic residues" evidence="5">
    <location>
        <begin position="207"/>
        <end position="219"/>
    </location>
</feature>
<feature type="compositionally biased region" description="Basic residues" evidence="5">
    <location>
        <begin position="438"/>
        <end position="459"/>
    </location>
</feature>
<dbReference type="Pfam" id="PF04935">
    <property type="entry name" value="SURF6"/>
    <property type="match status" value="1"/>
</dbReference>
<feature type="compositionally biased region" description="Basic residues" evidence="5">
    <location>
        <begin position="399"/>
        <end position="410"/>
    </location>
</feature>
<proteinExistence type="inferred from homology"/>
<sequence length="459" mass="52365">MPEIKLNSSNPKSTKIDHLTIFQHIITFEINYVVEYMNDTNAETLGAVCNGLDNQDLSQMFVRLTPSSDGDLCVLGSSLVAPDPHGVCCPKMKAKKKVNIDDSDNDNTAVNPGPEADLDFFRRVLDTIPPASFFSDDAKDRLLQESEESTSESDEIDGDVSKKRKKEQKQKGNKKKKLNPLQSKTVSQIQFESEPAEEDEPYSKIKEKQKHKHKGKNKKSGGGGEGTPDVSKAARLDVLQQKLLEMQKLGKERSLTSIEVQEQKRLRRKESKLKSKVKKKKNKNPALKAAGQVNGDAMAGYKSPERPSVVDKEGKLVFSKFDFTKNDEKEKPKNSLHGKDFKRLLEKIEKRKSKIENLKEKDAEKAKILEQRNAWQSVMLRAEGEKVKDDPALLKKALKKKEKMREKKKAKWTERQDTVNKKIEKRQEKRQKNIKERKQTKKDKKIKQAKKKGRMIPGF</sequence>
<evidence type="ECO:0000256" key="4">
    <source>
        <dbReference type="SAM" id="Coils"/>
    </source>
</evidence>
<dbReference type="InParanoid" id="K1PDM5"/>
<dbReference type="InterPro" id="IPR029190">
    <property type="entry name" value="Rrp14/SURF6_C"/>
</dbReference>
<dbReference type="EMBL" id="JH818379">
    <property type="protein sequence ID" value="EKC19618.1"/>
    <property type="molecule type" value="Genomic_DNA"/>
</dbReference>
<evidence type="ECO:0000256" key="2">
    <source>
        <dbReference type="ARBA" id="ARBA00005904"/>
    </source>
</evidence>
<evidence type="ECO:0000256" key="3">
    <source>
        <dbReference type="ARBA" id="ARBA00023242"/>
    </source>
</evidence>
<feature type="region of interest" description="Disordered" evidence="5">
    <location>
        <begin position="136"/>
        <end position="233"/>
    </location>
</feature>
<dbReference type="PANTHER" id="PTHR14369:SF0">
    <property type="entry name" value="SURFEIT LOCUS PROTEIN 6"/>
    <property type="match status" value="1"/>
</dbReference>
<name>K1PDM5_MAGGI</name>
<dbReference type="GO" id="GO:0005730">
    <property type="term" value="C:nucleolus"/>
    <property type="evidence" value="ECO:0007669"/>
    <property type="project" value="TreeGrafter"/>
</dbReference>
<dbReference type="GO" id="GO:0003677">
    <property type="term" value="F:DNA binding"/>
    <property type="evidence" value="ECO:0007669"/>
    <property type="project" value="TreeGrafter"/>
</dbReference>
<feature type="compositionally biased region" description="Polar residues" evidence="5">
    <location>
        <begin position="180"/>
        <end position="191"/>
    </location>
</feature>
<dbReference type="GO" id="GO:0042274">
    <property type="term" value="P:ribosomal small subunit biogenesis"/>
    <property type="evidence" value="ECO:0007669"/>
    <property type="project" value="TreeGrafter"/>
</dbReference>
<feature type="domain" description="Ribosomal RNA-processing protein 14/surfeit locus protein 6 C-terminal" evidence="6">
    <location>
        <begin position="261"/>
        <end position="446"/>
    </location>
</feature>
<reference evidence="7" key="1">
    <citation type="journal article" date="2012" name="Nature">
        <title>The oyster genome reveals stress adaptation and complexity of shell formation.</title>
        <authorList>
            <person name="Zhang G."/>
            <person name="Fang X."/>
            <person name="Guo X."/>
            <person name="Li L."/>
            <person name="Luo R."/>
            <person name="Xu F."/>
            <person name="Yang P."/>
            <person name="Zhang L."/>
            <person name="Wang X."/>
            <person name="Qi H."/>
            <person name="Xiong Z."/>
            <person name="Que H."/>
            <person name="Xie Y."/>
            <person name="Holland P.W."/>
            <person name="Paps J."/>
            <person name="Zhu Y."/>
            <person name="Wu F."/>
            <person name="Chen Y."/>
            <person name="Wang J."/>
            <person name="Peng C."/>
            <person name="Meng J."/>
            <person name="Yang L."/>
            <person name="Liu J."/>
            <person name="Wen B."/>
            <person name="Zhang N."/>
            <person name="Huang Z."/>
            <person name="Zhu Q."/>
            <person name="Feng Y."/>
            <person name="Mount A."/>
            <person name="Hedgecock D."/>
            <person name="Xu Z."/>
            <person name="Liu Y."/>
            <person name="Domazet-Loso T."/>
            <person name="Du Y."/>
            <person name="Sun X."/>
            <person name="Zhang S."/>
            <person name="Liu B."/>
            <person name="Cheng P."/>
            <person name="Jiang X."/>
            <person name="Li J."/>
            <person name="Fan D."/>
            <person name="Wang W."/>
            <person name="Fu W."/>
            <person name="Wang T."/>
            <person name="Wang B."/>
            <person name="Zhang J."/>
            <person name="Peng Z."/>
            <person name="Li Y."/>
            <person name="Li N."/>
            <person name="Wang J."/>
            <person name="Chen M."/>
            <person name="He Y."/>
            <person name="Tan F."/>
            <person name="Song X."/>
            <person name="Zheng Q."/>
            <person name="Huang R."/>
            <person name="Yang H."/>
            <person name="Du X."/>
            <person name="Chen L."/>
            <person name="Yang M."/>
            <person name="Gaffney P.M."/>
            <person name="Wang S."/>
            <person name="Luo L."/>
            <person name="She Z."/>
            <person name="Ming Y."/>
            <person name="Huang W."/>
            <person name="Zhang S."/>
            <person name="Huang B."/>
            <person name="Zhang Y."/>
            <person name="Qu T."/>
            <person name="Ni P."/>
            <person name="Miao G."/>
            <person name="Wang J."/>
            <person name="Wang Q."/>
            <person name="Steinberg C.E."/>
            <person name="Wang H."/>
            <person name="Li N."/>
            <person name="Qian L."/>
            <person name="Zhang G."/>
            <person name="Li Y."/>
            <person name="Yang H."/>
            <person name="Liu X."/>
            <person name="Wang J."/>
            <person name="Yin Y."/>
            <person name="Wang J."/>
        </authorList>
    </citation>
    <scope>NUCLEOTIDE SEQUENCE [LARGE SCALE GENOMIC DNA]</scope>
    <source>
        <strain evidence="7">05x7-T-G4-1.051#20</strain>
    </source>
</reference>
<evidence type="ECO:0000256" key="1">
    <source>
        <dbReference type="ARBA" id="ARBA00004123"/>
    </source>
</evidence>
<keyword evidence="4" id="KW-0175">Coiled coil</keyword>
<evidence type="ECO:0000259" key="6">
    <source>
        <dbReference type="Pfam" id="PF04935"/>
    </source>
</evidence>
<evidence type="ECO:0000313" key="7">
    <source>
        <dbReference type="EMBL" id="EKC19618.1"/>
    </source>
</evidence>
<gene>
    <name evidence="7" type="ORF">CGI_10008100</name>
</gene>
<dbReference type="GO" id="GO:0042273">
    <property type="term" value="P:ribosomal large subunit biogenesis"/>
    <property type="evidence" value="ECO:0007669"/>
    <property type="project" value="TreeGrafter"/>
</dbReference>
<feature type="region of interest" description="Disordered" evidence="5">
    <location>
        <begin position="399"/>
        <end position="459"/>
    </location>
</feature>
<dbReference type="InterPro" id="IPR007019">
    <property type="entry name" value="SURF6"/>
</dbReference>
<feature type="coiled-coil region" evidence="4">
    <location>
        <begin position="341"/>
        <end position="372"/>
    </location>
</feature>
<organism evidence="7">
    <name type="scientific">Magallana gigas</name>
    <name type="common">Pacific oyster</name>
    <name type="synonym">Crassostrea gigas</name>
    <dbReference type="NCBI Taxonomy" id="29159"/>
    <lineage>
        <taxon>Eukaryota</taxon>
        <taxon>Metazoa</taxon>
        <taxon>Spiralia</taxon>
        <taxon>Lophotrochozoa</taxon>
        <taxon>Mollusca</taxon>
        <taxon>Bivalvia</taxon>
        <taxon>Autobranchia</taxon>
        <taxon>Pteriomorphia</taxon>
        <taxon>Ostreida</taxon>
        <taxon>Ostreoidea</taxon>
        <taxon>Ostreidae</taxon>
        <taxon>Magallana</taxon>
    </lineage>
</organism>
<comment type="similarity">
    <text evidence="2">Belongs to the SURF6 family.</text>
</comment>
<feature type="compositionally biased region" description="Basic residues" evidence="5">
    <location>
        <begin position="265"/>
        <end position="283"/>
    </location>
</feature>
<feature type="compositionally biased region" description="Basic and acidic residues" evidence="5">
    <location>
        <begin position="411"/>
        <end position="437"/>
    </location>
</feature>
<feature type="compositionally biased region" description="Basic residues" evidence="5">
    <location>
        <begin position="162"/>
        <end position="178"/>
    </location>
</feature>
<feature type="compositionally biased region" description="Acidic residues" evidence="5">
    <location>
        <begin position="145"/>
        <end position="158"/>
    </location>
</feature>